<protein>
    <submittedName>
        <fullName evidence="3">Uncharacterized protein</fullName>
    </submittedName>
</protein>
<comment type="caution">
    <text evidence="3">The sequence shown here is derived from an EMBL/GenBank/DDBJ whole genome shotgun (WGS) entry which is preliminary data.</text>
</comment>
<feature type="transmembrane region" description="Helical" evidence="2">
    <location>
        <begin position="306"/>
        <end position="324"/>
    </location>
</feature>
<keyword evidence="2" id="KW-0472">Membrane</keyword>
<gene>
    <name evidence="3" type="ORF">GCM10022236_47010</name>
</gene>
<reference evidence="4" key="1">
    <citation type="journal article" date="2019" name="Int. J. Syst. Evol. Microbiol.">
        <title>The Global Catalogue of Microorganisms (GCM) 10K type strain sequencing project: providing services to taxonomists for standard genome sequencing and annotation.</title>
        <authorList>
            <consortium name="The Broad Institute Genomics Platform"/>
            <consortium name="The Broad Institute Genome Sequencing Center for Infectious Disease"/>
            <person name="Wu L."/>
            <person name="Ma J."/>
        </authorList>
    </citation>
    <scope>NUCLEOTIDE SEQUENCE [LARGE SCALE GENOMIC DNA]</scope>
    <source>
        <strain evidence="4">JCM 16929</strain>
    </source>
</reference>
<keyword evidence="4" id="KW-1185">Reference proteome</keyword>
<evidence type="ECO:0000256" key="2">
    <source>
        <dbReference type="SAM" id="Phobius"/>
    </source>
</evidence>
<accession>A0ABP7ASK0</accession>
<evidence type="ECO:0000256" key="1">
    <source>
        <dbReference type="SAM" id="MobiDB-lite"/>
    </source>
</evidence>
<feature type="compositionally biased region" description="Basic residues" evidence="1">
    <location>
        <begin position="179"/>
        <end position="189"/>
    </location>
</feature>
<sequence>MVYLRDAQLLHMGDEMNGPCPIGRDADQYKLTDIQSAALSLIDSGVVTHLTDGHTFAVRHARDAAKRLADLLEQSLVLQGEAARLADGQSSVDAGPFVRGITDCYRDLGVQGTNSNAVFLGMIAATQLQRLGYTRPDAGTTWHASPLTPRTSPSRTAARAVSVSQPPCPGSCADTRNPHPPHHQHRIGPTKRTEPRHTRRKQLTMGYFIGVLLQTVILPIVSGTLELVTAGGNPVEIYGRWWVFWGVGTRLVVAGIVQLVRPQTTAEILGTEQPAGSELQVVRELSTANLGMGLAGLLALVPAWAAPAGLAGGVFLLIAGLMHVTKKNKNPAEHLATWTDLLVGVIAVVFLGYALVSQLV</sequence>
<keyword evidence="2" id="KW-1133">Transmembrane helix</keyword>
<dbReference type="Proteomes" id="UP001501490">
    <property type="component" value="Unassembled WGS sequence"/>
</dbReference>
<name>A0ABP7ASK0_9ACTN</name>
<keyword evidence="2" id="KW-0812">Transmembrane</keyword>
<evidence type="ECO:0000313" key="3">
    <source>
        <dbReference type="EMBL" id="GAA3639106.1"/>
    </source>
</evidence>
<feature type="region of interest" description="Disordered" evidence="1">
    <location>
        <begin position="162"/>
        <end position="198"/>
    </location>
</feature>
<feature type="transmembrane region" description="Helical" evidence="2">
    <location>
        <begin position="241"/>
        <end position="260"/>
    </location>
</feature>
<proteinExistence type="predicted"/>
<dbReference type="Pfam" id="PF20589">
    <property type="entry name" value="DUF6790"/>
    <property type="match status" value="1"/>
</dbReference>
<feature type="transmembrane region" description="Helical" evidence="2">
    <location>
        <begin position="203"/>
        <end position="221"/>
    </location>
</feature>
<organism evidence="3 4">
    <name type="scientific">Microlunatus ginsengisoli</name>
    <dbReference type="NCBI Taxonomy" id="363863"/>
    <lineage>
        <taxon>Bacteria</taxon>
        <taxon>Bacillati</taxon>
        <taxon>Actinomycetota</taxon>
        <taxon>Actinomycetes</taxon>
        <taxon>Propionibacteriales</taxon>
        <taxon>Propionibacteriaceae</taxon>
        <taxon>Microlunatus</taxon>
    </lineage>
</organism>
<dbReference type="EMBL" id="BAABAB010000049">
    <property type="protein sequence ID" value="GAA3639106.1"/>
    <property type="molecule type" value="Genomic_DNA"/>
</dbReference>
<evidence type="ECO:0000313" key="4">
    <source>
        <dbReference type="Proteomes" id="UP001501490"/>
    </source>
</evidence>
<dbReference type="InterPro" id="IPR046740">
    <property type="entry name" value="DUF6790"/>
</dbReference>
<feature type="transmembrane region" description="Helical" evidence="2">
    <location>
        <begin position="336"/>
        <end position="356"/>
    </location>
</feature>